<accession>A0ABT5YW28</accession>
<dbReference type="RefSeq" id="WP_275810876.1">
    <property type="nucleotide sequence ID" value="NZ_BAAANM010000019.1"/>
</dbReference>
<dbReference type="Gene3D" id="3.30.559.30">
    <property type="entry name" value="Nonribosomal peptide synthetase, condensation domain"/>
    <property type="match status" value="1"/>
</dbReference>
<dbReference type="SUPFAM" id="SSF52777">
    <property type="entry name" value="CoA-dependent acyltransferases"/>
    <property type="match status" value="2"/>
</dbReference>
<keyword evidence="3" id="KW-1185">Reference proteome</keyword>
<reference evidence="2 3" key="1">
    <citation type="submission" date="2023-03" db="EMBL/GenBank/DDBJ databases">
        <title>Draft genome sequence of type strain Streptomyces ferralitis JCM 14344.</title>
        <authorList>
            <person name="Klaysubun C."/>
            <person name="Duangmal K."/>
        </authorList>
    </citation>
    <scope>NUCLEOTIDE SEQUENCE [LARGE SCALE GENOMIC DNA]</scope>
    <source>
        <strain evidence="2 3">JCM 14344</strain>
    </source>
</reference>
<feature type="region of interest" description="Disordered" evidence="1">
    <location>
        <begin position="1"/>
        <end position="33"/>
    </location>
</feature>
<evidence type="ECO:0008006" key="4">
    <source>
        <dbReference type="Google" id="ProtNLM"/>
    </source>
</evidence>
<dbReference type="InterPro" id="IPR023213">
    <property type="entry name" value="CAT-like_dom_sf"/>
</dbReference>
<protein>
    <recommendedName>
        <fullName evidence="4">Condensation domain-containing protein</fullName>
    </recommendedName>
</protein>
<dbReference type="EMBL" id="JARHTQ010000004">
    <property type="protein sequence ID" value="MDF2255786.1"/>
    <property type="molecule type" value="Genomic_DNA"/>
</dbReference>
<name>A0ABT5YW28_9ACTN</name>
<dbReference type="Gene3D" id="3.30.559.10">
    <property type="entry name" value="Chloramphenicol acetyltransferase-like domain"/>
    <property type="match status" value="1"/>
</dbReference>
<sequence length="470" mass="49441">MNGSQGRLRRGVGDPFGGFAPESPCGARTDPGGFASQARSVRLPFTAVDETADLLERRGEPNVILLELAVGGRLDEARLRTAVRDALGAHPMARARKAADGLWHCRSSWEIPAAPDLDPLTVAAPGALRADERRQAMDTAVPLGVSPLLRIRLLPGGGDGDRLLVVTHHALFDAISCLGLVTSVIRRYNGAPDPVAEVDPALARTLPPPAPAPVRAQRARPARPVRVARVGTAGAEGYGCVLHALGASATEALATGARRQGATVNDLLITGLALALARWNREHGGQVTPLRITMPINARPADSRFEVISNLSRLTSIDIADGRDPAALLVSVAQQTRLAKRTQAPAGGPAALLLGAPRLPYAVRRSLVPVVRTVARRYADTTMLSNLGRLPALPSFDGAGPITHLWMAAPAPMPRGLSVSALTVEDRLHLAVRHRRGVLDTAAATAFTGRLVAAFAELAELPAAPEQLPI</sequence>
<evidence type="ECO:0000256" key="1">
    <source>
        <dbReference type="SAM" id="MobiDB-lite"/>
    </source>
</evidence>
<proteinExistence type="predicted"/>
<gene>
    <name evidence="2" type="ORF">P2L57_08620</name>
</gene>
<evidence type="ECO:0000313" key="3">
    <source>
        <dbReference type="Proteomes" id="UP001220022"/>
    </source>
</evidence>
<comment type="caution">
    <text evidence="2">The sequence shown here is derived from an EMBL/GenBank/DDBJ whole genome shotgun (WGS) entry which is preliminary data.</text>
</comment>
<evidence type="ECO:0000313" key="2">
    <source>
        <dbReference type="EMBL" id="MDF2255786.1"/>
    </source>
</evidence>
<organism evidence="2 3">
    <name type="scientific">Streptantibioticus ferralitis</name>
    <dbReference type="NCBI Taxonomy" id="236510"/>
    <lineage>
        <taxon>Bacteria</taxon>
        <taxon>Bacillati</taxon>
        <taxon>Actinomycetota</taxon>
        <taxon>Actinomycetes</taxon>
        <taxon>Kitasatosporales</taxon>
        <taxon>Streptomycetaceae</taxon>
        <taxon>Streptantibioticus</taxon>
    </lineage>
</organism>
<dbReference type="Proteomes" id="UP001220022">
    <property type="component" value="Unassembled WGS sequence"/>
</dbReference>